<dbReference type="SMART" id="SM00829">
    <property type="entry name" value="PKS_ER"/>
    <property type="match status" value="1"/>
</dbReference>
<dbReference type="AlphaFoldDB" id="A0A2N0Z9C5"/>
<proteinExistence type="predicted"/>
<dbReference type="FunFam" id="3.40.50.720:FF:000121">
    <property type="entry name" value="Prostaglandin reductase 2"/>
    <property type="match status" value="1"/>
</dbReference>
<dbReference type="PANTHER" id="PTHR43205:SF7">
    <property type="entry name" value="PROSTAGLANDIN REDUCTASE 1"/>
    <property type="match status" value="1"/>
</dbReference>
<keyword evidence="1" id="KW-0560">Oxidoreductase</keyword>
<dbReference type="GO" id="GO:0016628">
    <property type="term" value="F:oxidoreductase activity, acting on the CH-CH group of donors, NAD or NADP as acceptor"/>
    <property type="evidence" value="ECO:0007669"/>
    <property type="project" value="InterPro"/>
</dbReference>
<protein>
    <submittedName>
        <fullName evidence="3">NADP-dependent oxidoreductase</fullName>
    </submittedName>
</protein>
<dbReference type="InterPro" id="IPR045010">
    <property type="entry name" value="MDR_fam"/>
</dbReference>
<dbReference type="Pfam" id="PF00107">
    <property type="entry name" value="ADH_zinc_N"/>
    <property type="match status" value="1"/>
</dbReference>
<evidence type="ECO:0000256" key="1">
    <source>
        <dbReference type="ARBA" id="ARBA00023002"/>
    </source>
</evidence>
<gene>
    <name evidence="3" type="ORF">CWS20_25685</name>
</gene>
<sequence length="334" mass="36476">MENRSILLVSRPEGMPKPENFKLTTAAVPEIGTGEVLIRTIYLSVDPYMRGRMRGVKTYVDPFELGEVLTGGVIGKVIESNHEDFQPGDIVEGRLNWADHSVSDGANIRKIDPDLAPISTGIGVVGMPGLTAYFGLLDIGKPKKGETVVVSGAAGAVGSTVGQIAKIKGCHVVGIAGTEEKCAYLKDELAFDHVINYKTDDIRKKLKEYCPDGVDVYFDNVGGHISDEVLWRINYQARIVVCGQISAYNLQSADKGPRIQGQLIQKSALMKGFIVGDYMDQHNEGYEQLGKWVSEGSIKYRENIIEGLENAPDAFIGLFRGDNLGKQLVRVSEE</sequence>
<dbReference type="SUPFAM" id="SSF50129">
    <property type="entry name" value="GroES-like"/>
    <property type="match status" value="1"/>
</dbReference>
<name>A0A2N0Z9C5_9BACI</name>
<dbReference type="InterPro" id="IPR013149">
    <property type="entry name" value="ADH-like_C"/>
</dbReference>
<dbReference type="EMBL" id="PISD01000077">
    <property type="protein sequence ID" value="PKG26114.1"/>
    <property type="molecule type" value="Genomic_DNA"/>
</dbReference>
<evidence type="ECO:0000259" key="2">
    <source>
        <dbReference type="SMART" id="SM00829"/>
    </source>
</evidence>
<dbReference type="InterPro" id="IPR036291">
    <property type="entry name" value="NAD(P)-bd_dom_sf"/>
</dbReference>
<dbReference type="SUPFAM" id="SSF51735">
    <property type="entry name" value="NAD(P)-binding Rossmann-fold domains"/>
    <property type="match status" value="1"/>
</dbReference>
<evidence type="ECO:0000313" key="3">
    <source>
        <dbReference type="EMBL" id="PKG26114.1"/>
    </source>
</evidence>
<keyword evidence="4" id="KW-1185">Reference proteome</keyword>
<dbReference type="InterPro" id="IPR011032">
    <property type="entry name" value="GroES-like_sf"/>
</dbReference>
<dbReference type="Pfam" id="PF16884">
    <property type="entry name" value="ADH_N_2"/>
    <property type="match status" value="1"/>
</dbReference>
<reference evidence="3 4" key="1">
    <citation type="journal article" date="2010" name="Int. J. Syst. Evol. Microbiol.">
        <title>Bacillus horneckiae sp. nov., isolated from a spacecraft-assembly clean room.</title>
        <authorList>
            <person name="Vaishampayan P."/>
            <person name="Probst A."/>
            <person name="Krishnamurthi S."/>
            <person name="Ghosh S."/>
            <person name="Osman S."/>
            <person name="McDowall A."/>
            <person name="Ruckmani A."/>
            <person name="Mayilraj S."/>
            <person name="Venkateswaran K."/>
        </authorList>
    </citation>
    <scope>NUCLEOTIDE SEQUENCE [LARGE SCALE GENOMIC DNA]</scope>
    <source>
        <strain evidence="4">1PO1SC</strain>
    </source>
</reference>
<dbReference type="Proteomes" id="UP000233343">
    <property type="component" value="Unassembled WGS sequence"/>
</dbReference>
<comment type="caution">
    <text evidence="3">The sequence shown here is derived from an EMBL/GenBank/DDBJ whole genome shotgun (WGS) entry which is preliminary data.</text>
</comment>
<dbReference type="InterPro" id="IPR041694">
    <property type="entry name" value="ADH_N_2"/>
</dbReference>
<dbReference type="RefSeq" id="WP_066197737.1">
    <property type="nucleotide sequence ID" value="NZ_JAFDQP010000004.1"/>
</dbReference>
<organism evidence="3 4">
    <name type="scientific">Cytobacillus horneckiae</name>
    <dbReference type="NCBI Taxonomy" id="549687"/>
    <lineage>
        <taxon>Bacteria</taxon>
        <taxon>Bacillati</taxon>
        <taxon>Bacillota</taxon>
        <taxon>Bacilli</taxon>
        <taxon>Bacillales</taxon>
        <taxon>Bacillaceae</taxon>
        <taxon>Cytobacillus</taxon>
    </lineage>
</organism>
<dbReference type="PANTHER" id="PTHR43205">
    <property type="entry name" value="PROSTAGLANDIN REDUCTASE"/>
    <property type="match status" value="1"/>
</dbReference>
<dbReference type="CDD" id="cd05288">
    <property type="entry name" value="PGDH"/>
    <property type="match status" value="1"/>
</dbReference>
<evidence type="ECO:0000313" key="4">
    <source>
        <dbReference type="Proteomes" id="UP000233343"/>
    </source>
</evidence>
<dbReference type="Gene3D" id="3.40.50.720">
    <property type="entry name" value="NAD(P)-binding Rossmann-like Domain"/>
    <property type="match status" value="1"/>
</dbReference>
<dbReference type="InterPro" id="IPR020843">
    <property type="entry name" value="ER"/>
</dbReference>
<accession>A0A2N0Z9C5</accession>
<dbReference type="Gene3D" id="3.90.180.10">
    <property type="entry name" value="Medium-chain alcohol dehydrogenases, catalytic domain"/>
    <property type="match status" value="1"/>
</dbReference>
<feature type="domain" description="Enoyl reductase (ER)" evidence="2">
    <location>
        <begin position="14"/>
        <end position="329"/>
    </location>
</feature>